<dbReference type="Proteomes" id="UP000692954">
    <property type="component" value="Unassembled WGS sequence"/>
</dbReference>
<reference evidence="2" key="1">
    <citation type="submission" date="2021-01" db="EMBL/GenBank/DDBJ databases">
        <authorList>
            <consortium name="Genoscope - CEA"/>
            <person name="William W."/>
        </authorList>
    </citation>
    <scope>NUCLEOTIDE SEQUENCE</scope>
</reference>
<keyword evidence="1" id="KW-0812">Transmembrane</keyword>
<feature type="transmembrane region" description="Helical" evidence="1">
    <location>
        <begin position="54"/>
        <end position="76"/>
    </location>
</feature>
<proteinExistence type="predicted"/>
<organism evidence="2 3">
    <name type="scientific">Paramecium sonneborni</name>
    <dbReference type="NCBI Taxonomy" id="65129"/>
    <lineage>
        <taxon>Eukaryota</taxon>
        <taxon>Sar</taxon>
        <taxon>Alveolata</taxon>
        <taxon>Ciliophora</taxon>
        <taxon>Intramacronucleata</taxon>
        <taxon>Oligohymenophorea</taxon>
        <taxon>Peniculida</taxon>
        <taxon>Parameciidae</taxon>
        <taxon>Paramecium</taxon>
    </lineage>
</organism>
<feature type="transmembrane region" description="Helical" evidence="1">
    <location>
        <begin position="28"/>
        <end position="48"/>
    </location>
</feature>
<evidence type="ECO:0000313" key="2">
    <source>
        <dbReference type="EMBL" id="CAD8120372.1"/>
    </source>
</evidence>
<protein>
    <submittedName>
        <fullName evidence="2">Uncharacterized protein</fullName>
    </submittedName>
</protein>
<comment type="caution">
    <text evidence="2">The sequence shown here is derived from an EMBL/GenBank/DDBJ whole genome shotgun (WGS) entry which is preliminary data.</text>
</comment>
<evidence type="ECO:0000256" key="1">
    <source>
        <dbReference type="SAM" id="Phobius"/>
    </source>
</evidence>
<keyword evidence="1" id="KW-0472">Membrane</keyword>
<name>A0A8S1QZZ3_9CILI</name>
<keyword evidence="1" id="KW-1133">Transmembrane helix</keyword>
<dbReference type="EMBL" id="CAJJDN010000126">
    <property type="protein sequence ID" value="CAD8120372.1"/>
    <property type="molecule type" value="Genomic_DNA"/>
</dbReference>
<gene>
    <name evidence="2" type="ORF">PSON_ATCC_30995.1.T1260007</name>
</gene>
<evidence type="ECO:0000313" key="3">
    <source>
        <dbReference type="Proteomes" id="UP000692954"/>
    </source>
</evidence>
<dbReference type="AlphaFoldDB" id="A0A8S1QZZ3"/>
<accession>A0A8S1QZZ3</accession>
<keyword evidence="3" id="KW-1185">Reference proteome</keyword>
<sequence>MDYNYHHHNLLNPQQISLHILEGKANQYLIISWLALTLIFLNGSVIILNTSNTIIFRISKTIFTILITLNTSACLIKFKWFTQTHSIIQIKFSVYTLSACFSTRTSRTSRLITIFTTISFSC</sequence>